<evidence type="ECO:0000256" key="5">
    <source>
        <dbReference type="ARBA" id="ARBA00023027"/>
    </source>
</evidence>
<dbReference type="NCBIfam" id="TIGR00196">
    <property type="entry name" value="yjeF_cterm"/>
    <property type="match status" value="1"/>
</dbReference>
<dbReference type="PROSITE" id="PS01050">
    <property type="entry name" value="YJEF_C_2"/>
    <property type="match status" value="1"/>
</dbReference>
<dbReference type="InterPro" id="IPR029056">
    <property type="entry name" value="Ribokinase-like"/>
</dbReference>
<dbReference type="PANTHER" id="PTHR12592:SF0">
    <property type="entry name" value="ATP-DEPENDENT (S)-NAD(P)H-HYDRATE DEHYDRATASE"/>
    <property type="match status" value="1"/>
</dbReference>
<dbReference type="Proteomes" id="UP000267821">
    <property type="component" value="Unassembled WGS sequence"/>
</dbReference>
<dbReference type="GO" id="GO:0005737">
    <property type="term" value="C:cytoplasm"/>
    <property type="evidence" value="ECO:0007669"/>
    <property type="project" value="UniProtKB-SubCell"/>
</dbReference>
<accession>A0A3N4LPD2</accession>
<keyword evidence="4" id="KW-0521">NADP</keyword>
<dbReference type="InterPro" id="IPR000631">
    <property type="entry name" value="CARKD"/>
</dbReference>
<keyword evidence="8" id="KW-0963">Cytoplasm</keyword>
<dbReference type="InterPro" id="IPR017953">
    <property type="entry name" value="Carbohydrate_kinase_pred_CS"/>
</dbReference>
<keyword evidence="1 8" id="KW-0597">Phosphoprotein</keyword>
<feature type="binding site" evidence="8">
    <location>
        <position position="257"/>
    </location>
    <ligand>
        <name>(6S)-NADPHX</name>
        <dbReference type="ChEBI" id="CHEBI:64076"/>
    </ligand>
</feature>
<keyword evidence="2 8" id="KW-0547">Nucleotide-binding</keyword>
<evidence type="ECO:0000256" key="4">
    <source>
        <dbReference type="ARBA" id="ARBA00022857"/>
    </source>
</evidence>
<feature type="binding site" evidence="8">
    <location>
        <position position="131"/>
    </location>
    <ligand>
        <name>(6S)-NADPHX</name>
        <dbReference type="ChEBI" id="CHEBI:64076"/>
    </ligand>
</feature>
<comment type="subcellular location">
    <subcellularLocation>
        <location evidence="8">Cytoplasm</location>
    </subcellularLocation>
</comment>
<evidence type="ECO:0000256" key="3">
    <source>
        <dbReference type="ARBA" id="ARBA00022840"/>
    </source>
</evidence>
<organism evidence="10 11">
    <name type="scientific">Terfezia boudieri ATCC MYA-4762</name>
    <dbReference type="NCBI Taxonomy" id="1051890"/>
    <lineage>
        <taxon>Eukaryota</taxon>
        <taxon>Fungi</taxon>
        <taxon>Dikarya</taxon>
        <taxon>Ascomycota</taxon>
        <taxon>Pezizomycotina</taxon>
        <taxon>Pezizomycetes</taxon>
        <taxon>Pezizales</taxon>
        <taxon>Pezizaceae</taxon>
        <taxon>Terfezia</taxon>
    </lineage>
</organism>
<keyword evidence="10" id="KW-0418">Kinase</keyword>
<keyword evidence="6 8" id="KW-0456">Lyase</keyword>
<dbReference type="PANTHER" id="PTHR12592">
    <property type="entry name" value="ATP-DEPENDENT (S)-NAD(P)H-HYDRATE DEHYDRATASE FAMILY MEMBER"/>
    <property type="match status" value="1"/>
</dbReference>
<dbReference type="SUPFAM" id="SSF53613">
    <property type="entry name" value="Ribokinase-like"/>
    <property type="match status" value="1"/>
</dbReference>
<comment type="catalytic activity">
    <reaction evidence="7 8">
        <text>(6S)-NADPHX + ATP = ADP + phosphate + NADPH + H(+)</text>
        <dbReference type="Rhea" id="RHEA:32231"/>
        <dbReference type="ChEBI" id="CHEBI:15378"/>
        <dbReference type="ChEBI" id="CHEBI:30616"/>
        <dbReference type="ChEBI" id="CHEBI:43474"/>
        <dbReference type="ChEBI" id="CHEBI:57783"/>
        <dbReference type="ChEBI" id="CHEBI:64076"/>
        <dbReference type="ChEBI" id="CHEBI:456216"/>
        <dbReference type="EC" id="4.2.1.93"/>
    </reaction>
</comment>
<dbReference type="FunFam" id="3.40.1190.20:FF:000023">
    <property type="entry name" value="ATP-dependent (S)-NAD(P)H-hydrate dehydratase"/>
    <property type="match status" value="1"/>
</dbReference>
<dbReference type="GO" id="GO:0005524">
    <property type="term" value="F:ATP binding"/>
    <property type="evidence" value="ECO:0007669"/>
    <property type="project" value="UniProtKB-KW"/>
</dbReference>
<dbReference type="FunCoup" id="A0A3N4LPD2">
    <property type="interactions" value="147"/>
</dbReference>
<evidence type="ECO:0000256" key="6">
    <source>
        <dbReference type="ARBA" id="ARBA00023239"/>
    </source>
</evidence>
<gene>
    <name evidence="10" type="ORF">L211DRAFT_146220</name>
</gene>
<evidence type="ECO:0000256" key="7">
    <source>
        <dbReference type="ARBA" id="ARBA00047472"/>
    </source>
</evidence>
<keyword evidence="11" id="KW-1185">Reference proteome</keyword>
<dbReference type="GO" id="GO:0110051">
    <property type="term" value="P:metabolite repair"/>
    <property type="evidence" value="ECO:0007669"/>
    <property type="project" value="TreeGrafter"/>
</dbReference>
<dbReference type="GO" id="GO:0016301">
    <property type="term" value="F:kinase activity"/>
    <property type="evidence" value="ECO:0007669"/>
    <property type="project" value="UniProtKB-KW"/>
</dbReference>
<name>A0A3N4LPD2_9PEZI</name>
<protein>
    <recommendedName>
        <fullName evidence="8">ATP-dependent (S)-NAD(P)H-hydrate dehydratase</fullName>
        <ecNumber evidence="8">4.2.1.93</ecNumber>
    </recommendedName>
    <alternativeName>
        <fullName evidence="8">ATP-dependent NAD(P)HX dehydratase</fullName>
    </alternativeName>
</protein>
<dbReference type="OrthoDB" id="8110916at2759"/>
<dbReference type="CDD" id="cd01171">
    <property type="entry name" value="YXKO-related"/>
    <property type="match status" value="1"/>
</dbReference>
<feature type="binding site" evidence="8">
    <location>
        <begin position="184"/>
        <end position="190"/>
    </location>
    <ligand>
        <name>(6S)-NADPHX</name>
        <dbReference type="ChEBI" id="CHEBI:64076"/>
    </ligand>
</feature>
<sequence>MALTQSDLLLKVRQFIPPLLEAFHKGQQGRVAVVGGCEDYTGAPYFSAHASALLGCDMSHVICDPHASLVIKSYSPNLMVHPYMRSTSASSPSSSTSASLSDSEKGKEVDLALHRIMPLLPRLHVLVVGPGLGRDPIMKATVARLIFAARNSGLAIVVDADALLVVQEDPELVKGYSAVVLTPNHAEFARLCKSLGISMEEEENEGKGKGELCEKVARTLGGVTVLRKGREDWISNGLATVQCSVRGGRKRSGGQGDTLTGCVGTLLAWRRAYLEGLWEHDKMLNPEELTLLSAFGASAITRLCSRRAFEKKGRSMQASDLSEEMNGAFGDLFEGEAGAVEAKL</sequence>
<dbReference type="EC" id="4.2.1.93" evidence="8"/>
<dbReference type="AlphaFoldDB" id="A0A3N4LPD2"/>
<feature type="binding site" evidence="8">
    <location>
        <begin position="247"/>
        <end position="256"/>
    </location>
    <ligand>
        <name>ATP</name>
        <dbReference type="ChEBI" id="CHEBI:30616"/>
    </ligand>
</feature>
<evidence type="ECO:0000259" key="9">
    <source>
        <dbReference type="PROSITE" id="PS51383"/>
    </source>
</evidence>
<evidence type="ECO:0000256" key="1">
    <source>
        <dbReference type="ARBA" id="ARBA00022553"/>
    </source>
</evidence>
<dbReference type="HAMAP" id="MF_01965">
    <property type="entry name" value="NADHX_dehydratase"/>
    <property type="match status" value="1"/>
</dbReference>
<feature type="binding site" evidence="8">
    <location>
        <begin position="228"/>
        <end position="232"/>
    </location>
    <ligand>
        <name>ATP</name>
        <dbReference type="ChEBI" id="CHEBI:30616"/>
    </ligand>
</feature>
<proteinExistence type="inferred from homology"/>
<dbReference type="STRING" id="1051890.A0A3N4LPD2"/>
<dbReference type="GO" id="GO:0047453">
    <property type="term" value="F:ATP-dependent NAD(P)H-hydrate dehydratase activity"/>
    <property type="evidence" value="ECO:0007669"/>
    <property type="project" value="UniProtKB-UniRule"/>
</dbReference>
<dbReference type="Gene3D" id="3.40.1190.20">
    <property type="match status" value="1"/>
</dbReference>
<keyword evidence="5 8" id="KW-0520">NAD</keyword>
<dbReference type="EMBL" id="ML121540">
    <property type="protein sequence ID" value="RPB24754.1"/>
    <property type="molecule type" value="Genomic_DNA"/>
</dbReference>
<evidence type="ECO:0000256" key="8">
    <source>
        <dbReference type="HAMAP-Rule" id="MF_03157"/>
    </source>
</evidence>
<comment type="similarity">
    <text evidence="8">Belongs to the NnrD/CARKD family.</text>
</comment>
<keyword evidence="3 8" id="KW-0067">ATP-binding</keyword>
<keyword evidence="10" id="KW-0808">Transferase</keyword>
<evidence type="ECO:0000313" key="10">
    <source>
        <dbReference type="EMBL" id="RPB24754.1"/>
    </source>
</evidence>
<feature type="domain" description="YjeF C-terminal" evidence="9">
    <location>
        <begin position="8"/>
        <end position="332"/>
    </location>
</feature>
<comment type="cofactor">
    <cofactor evidence="8">
        <name>Mg(2+)</name>
        <dbReference type="ChEBI" id="CHEBI:18420"/>
    </cofactor>
</comment>
<dbReference type="InParanoid" id="A0A3N4LPD2"/>
<evidence type="ECO:0000313" key="11">
    <source>
        <dbReference type="Proteomes" id="UP000267821"/>
    </source>
</evidence>
<dbReference type="GO" id="GO:0046496">
    <property type="term" value="P:nicotinamide nucleotide metabolic process"/>
    <property type="evidence" value="ECO:0007669"/>
    <property type="project" value="UniProtKB-UniRule"/>
</dbReference>
<reference evidence="10 11" key="1">
    <citation type="journal article" date="2018" name="Nat. Ecol. Evol.">
        <title>Pezizomycetes genomes reveal the molecular basis of ectomycorrhizal truffle lifestyle.</title>
        <authorList>
            <person name="Murat C."/>
            <person name="Payen T."/>
            <person name="Noel B."/>
            <person name="Kuo A."/>
            <person name="Morin E."/>
            <person name="Chen J."/>
            <person name="Kohler A."/>
            <person name="Krizsan K."/>
            <person name="Balestrini R."/>
            <person name="Da Silva C."/>
            <person name="Montanini B."/>
            <person name="Hainaut M."/>
            <person name="Levati E."/>
            <person name="Barry K.W."/>
            <person name="Belfiori B."/>
            <person name="Cichocki N."/>
            <person name="Clum A."/>
            <person name="Dockter R.B."/>
            <person name="Fauchery L."/>
            <person name="Guy J."/>
            <person name="Iotti M."/>
            <person name="Le Tacon F."/>
            <person name="Lindquist E.A."/>
            <person name="Lipzen A."/>
            <person name="Malagnac F."/>
            <person name="Mello A."/>
            <person name="Molinier V."/>
            <person name="Miyauchi S."/>
            <person name="Poulain J."/>
            <person name="Riccioni C."/>
            <person name="Rubini A."/>
            <person name="Sitrit Y."/>
            <person name="Splivallo R."/>
            <person name="Traeger S."/>
            <person name="Wang M."/>
            <person name="Zifcakova L."/>
            <person name="Wipf D."/>
            <person name="Zambonelli A."/>
            <person name="Paolocci F."/>
            <person name="Nowrousian M."/>
            <person name="Ottonello S."/>
            <person name="Baldrian P."/>
            <person name="Spatafora J.W."/>
            <person name="Henrissat B."/>
            <person name="Nagy L.G."/>
            <person name="Aury J.M."/>
            <person name="Wincker P."/>
            <person name="Grigoriev I.V."/>
            <person name="Bonfante P."/>
            <person name="Martin F.M."/>
        </authorList>
    </citation>
    <scope>NUCLEOTIDE SEQUENCE [LARGE SCALE GENOMIC DNA]</scope>
    <source>
        <strain evidence="10 11">ATCC MYA-4762</strain>
    </source>
</reference>
<evidence type="ECO:0000256" key="2">
    <source>
        <dbReference type="ARBA" id="ARBA00022741"/>
    </source>
</evidence>
<comment type="function">
    <text evidence="8">Catalyzes the dehydration of the S-form of NAD(P)HX at the expense of ATP, which is converted to ADP. Together with NAD(P)HX epimerase, which catalyzes the epimerization of the S- and R-forms, the enzyme allows the repair of both epimers of NAD(P)HX, a damaged form of NAD(P)H that is a result of enzymatic or heat-dependent hydration.</text>
</comment>
<dbReference type="PROSITE" id="PS51383">
    <property type="entry name" value="YJEF_C_3"/>
    <property type="match status" value="1"/>
</dbReference>
<comment type="catalytic activity">
    <reaction evidence="8">
        <text>(6S)-NADHX + ATP = ADP + phosphate + NADH + H(+)</text>
        <dbReference type="Rhea" id="RHEA:19017"/>
        <dbReference type="ChEBI" id="CHEBI:15378"/>
        <dbReference type="ChEBI" id="CHEBI:30616"/>
        <dbReference type="ChEBI" id="CHEBI:43474"/>
        <dbReference type="ChEBI" id="CHEBI:57945"/>
        <dbReference type="ChEBI" id="CHEBI:64074"/>
        <dbReference type="ChEBI" id="CHEBI:456216"/>
        <dbReference type="EC" id="4.2.1.93"/>
    </reaction>
</comment>
<dbReference type="Pfam" id="PF01256">
    <property type="entry name" value="Carb_kinase"/>
    <property type="match status" value="1"/>
</dbReference>